<dbReference type="InterPro" id="IPR036388">
    <property type="entry name" value="WH-like_DNA-bd_sf"/>
</dbReference>
<dbReference type="PANTHER" id="PTHR30319">
    <property type="entry name" value="PHENYLACETIC ACID REGULATOR-RELATED TRANSCRIPTIONAL REPRESSOR"/>
    <property type="match status" value="1"/>
</dbReference>
<feature type="domain" description="Transcriptional repressor PaaX-like C-terminal" evidence="2">
    <location>
        <begin position="164"/>
        <end position="252"/>
    </location>
</feature>
<dbReference type="Gene3D" id="1.20.58.1460">
    <property type="match status" value="1"/>
</dbReference>
<accession>A0A6L6J6U4</accession>
<gene>
    <name evidence="3" type="ORF">GL286_04205</name>
</gene>
<dbReference type="InterPro" id="IPR013225">
    <property type="entry name" value="PaaX_C"/>
</dbReference>
<evidence type="ECO:0000259" key="2">
    <source>
        <dbReference type="Pfam" id="PF08223"/>
    </source>
</evidence>
<dbReference type="PANTHER" id="PTHR30319:SF1">
    <property type="entry name" value="TRANSCRIPTIONAL REPRESSOR PAAX"/>
    <property type="match status" value="1"/>
</dbReference>
<evidence type="ECO:0000313" key="4">
    <source>
        <dbReference type="Proteomes" id="UP000478183"/>
    </source>
</evidence>
<keyword evidence="4" id="KW-1185">Reference proteome</keyword>
<feature type="domain" description="Transcriptional repressor PaaX-like N-terminal" evidence="1">
    <location>
        <begin position="18"/>
        <end position="82"/>
    </location>
</feature>
<dbReference type="OrthoDB" id="2270427at2"/>
<dbReference type="InterPro" id="IPR012906">
    <property type="entry name" value="PaaX-like_N"/>
</dbReference>
<dbReference type="AlphaFoldDB" id="A0A6L6J6U4"/>
<proteinExistence type="predicted"/>
<dbReference type="Pfam" id="PF08223">
    <property type="entry name" value="PaaX_C"/>
    <property type="match status" value="1"/>
</dbReference>
<reference evidence="3 4" key="1">
    <citation type="submission" date="2019-11" db="EMBL/GenBank/DDBJ databases">
        <authorList>
            <person name="Dong K."/>
        </authorList>
    </citation>
    <scope>NUCLEOTIDE SEQUENCE [LARGE SCALE GENOMIC DNA]</scope>
    <source>
        <strain evidence="3 4">NBRC 111993</strain>
    </source>
</reference>
<organism evidence="3 4">
    <name type="scientific">Paracoccus aestuariivivens</name>
    <dbReference type="NCBI Taxonomy" id="1820333"/>
    <lineage>
        <taxon>Bacteria</taxon>
        <taxon>Pseudomonadati</taxon>
        <taxon>Pseudomonadota</taxon>
        <taxon>Alphaproteobacteria</taxon>
        <taxon>Rhodobacterales</taxon>
        <taxon>Paracoccaceae</taxon>
        <taxon>Paracoccus</taxon>
    </lineage>
</organism>
<evidence type="ECO:0000259" key="1">
    <source>
        <dbReference type="Pfam" id="PF07848"/>
    </source>
</evidence>
<dbReference type="Pfam" id="PF07848">
    <property type="entry name" value="PaaX"/>
    <property type="match status" value="1"/>
</dbReference>
<dbReference type="Gene3D" id="1.10.10.10">
    <property type="entry name" value="Winged helix-like DNA-binding domain superfamily/Winged helix DNA-binding domain"/>
    <property type="match status" value="1"/>
</dbReference>
<dbReference type="PIRSF" id="PIRSF020623">
    <property type="entry name" value="PaaX"/>
    <property type="match status" value="1"/>
</dbReference>
<dbReference type="InterPro" id="IPR011965">
    <property type="entry name" value="PaaX_trns_reg"/>
</dbReference>
<dbReference type="GO" id="GO:0006351">
    <property type="term" value="P:DNA-templated transcription"/>
    <property type="evidence" value="ECO:0007669"/>
    <property type="project" value="InterPro"/>
</dbReference>
<evidence type="ECO:0000313" key="3">
    <source>
        <dbReference type="EMBL" id="MTH76928.1"/>
    </source>
</evidence>
<dbReference type="EMBL" id="WMIE01000001">
    <property type="protein sequence ID" value="MTH76928.1"/>
    <property type="molecule type" value="Genomic_DNA"/>
</dbReference>
<sequence>MGNDDLIAGILDGLQLRSASFIVTVYGDVVVPRGGVLWTGTLIEICDRVGINESLVRTAVSRLVAAKQLSGERAGRRSYYRLDSSAQKEFSEAAALLYAPDVQAQGWQILHAPNLSEDDARQLRMGHMGGQVYIRPNRGQIPPPGAVLFRAGDPEAVQEVAGYWDLSALQARYLDMLARFEGLAKAACNGGLSDGAALVARLLLVHVYRGVLLRDPRLPAHALPEDWKGLDARTLFRDLYRNLSPAADRHVAARFEGVDGFLPEITPDTSKRLSGLS</sequence>
<comment type="caution">
    <text evidence="3">The sequence shown here is derived from an EMBL/GenBank/DDBJ whole genome shotgun (WGS) entry which is preliminary data.</text>
</comment>
<dbReference type="Proteomes" id="UP000478183">
    <property type="component" value="Unassembled WGS sequence"/>
</dbReference>
<protein>
    <submittedName>
        <fullName evidence="3">PaaX family transcriptional regulator</fullName>
    </submittedName>
</protein>
<name>A0A6L6J6U4_9RHOB</name>